<dbReference type="PANTHER" id="PTHR37162:SF1">
    <property type="entry name" value="BED-TYPE DOMAIN-CONTAINING PROTEIN"/>
    <property type="match status" value="1"/>
</dbReference>
<dbReference type="PANTHER" id="PTHR37162">
    <property type="entry name" value="HAT FAMILY DIMERISATION DOMAINCONTAINING PROTEIN-RELATED"/>
    <property type="match status" value="1"/>
</dbReference>
<feature type="region of interest" description="Disordered" evidence="1">
    <location>
        <begin position="13"/>
        <end position="67"/>
    </location>
</feature>
<accession>A0A6G0VWI1</accession>
<evidence type="ECO:0000256" key="1">
    <source>
        <dbReference type="SAM" id="MobiDB-lite"/>
    </source>
</evidence>
<comment type="caution">
    <text evidence="2">The sequence shown here is derived from an EMBL/GenBank/DDBJ whole genome shotgun (WGS) entry which is preliminary data.</text>
</comment>
<sequence length="315" mass="35824">MLDHHSNQLNAKLNVSDLDDPPALSDENDTAFNIDNIDISNDEASGSDDGRRTPTYKRKRRNELDKDEKCKHRIQKFRPAWISQSEYKTWLRRDLDNPNKARCIKCNISFTAELTVIKNHAKGKKHKKIASASSFCSQNIIKKFTAPQSHEDTSFNDNVKIAEIKLGGFFAEHNIAFNVMDHMVEILKSIFPDSKICNKINLKRTKVTNIIKHVIAPSSKNDLANILKATKFSMMIDESTDVSCESTMCIIVRYYSVEKECIVSRFWSLVQVYDKTNTDQVYEGATGQNLFNACIKSLKDYNIPLENLIGFGSDG</sequence>
<evidence type="ECO:0000313" key="3">
    <source>
        <dbReference type="Proteomes" id="UP000478052"/>
    </source>
</evidence>
<evidence type="ECO:0000313" key="2">
    <source>
        <dbReference type="EMBL" id="KAF0711983.1"/>
    </source>
</evidence>
<evidence type="ECO:0008006" key="4">
    <source>
        <dbReference type="Google" id="ProtNLM"/>
    </source>
</evidence>
<protein>
    <recommendedName>
        <fullName evidence="4">DUF4371 domain-containing protein</fullName>
    </recommendedName>
</protein>
<reference evidence="2 3" key="1">
    <citation type="submission" date="2019-08" db="EMBL/GenBank/DDBJ databases">
        <title>Whole genome of Aphis craccivora.</title>
        <authorList>
            <person name="Voronova N.V."/>
            <person name="Shulinski R.S."/>
            <person name="Bandarenka Y.V."/>
            <person name="Zhorov D.G."/>
            <person name="Warner D."/>
        </authorList>
    </citation>
    <scope>NUCLEOTIDE SEQUENCE [LARGE SCALE GENOMIC DNA]</scope>
    <source>
        <strain evidence="2">180601</strain>
        <tissue evidence="2">Whole Body</tissue>
    </source>
</reference>
<keyword evidence="3" id="KW-1185">Reference proteome</keyword>
<feature type="non-terminal residue" evidence="2">
    <location>
        <position position="315"/>
    </location>
</feature>
<proteinExistence type="predicted"/>
<dbReference type="EMBL" id="VUJU01011108">
    <property type="protein sequence ID" value="KAF0711983.1"/>
    <property type="molecule type" value="Genomic_DNA"/>
</dbReference>
<feature type="compositionally biased region" description="Polar residues" evidence="1">
    <location>
        <begin position="30"/>
        <end position="44"/>
    </location>
</feature>
<dbReference type="AlphaFoldDB" id="A0A6G0VWI1"/>
<dbReference type="OrthoDB" id="6756381at2759"/>
<gene>
    <name evidence="2" type="ORF">FWK35_00033446</name>
</gene>
<organism evidence="2 3">
    <name type="scientific">Aphis craccivora</name>
    <name type="common">Cowpea aphid</name>
    <dbReference type="NCBI Taxonomy" id="307492"/>
    <lineage>
        <taxon>Eukaryota</taxon>
        <taxon>Metazoa</taxon>
        <taxon>Ecdysozoa</taxon>
        <taxon>Arthropoda</taxon>
        <taxon>Hexapoda</taxon>
        <taxon>Insecta</taxon>
        <taxon>Pterygota</taxon>
        <taxon>Neoptera</taxon>
        <taxon>Paraneoptera</taxon>
        <taxon>Hemiptera</taxon>
        <taxon>Sternorrhyncha</taxon>
        <taxon>Aphidomorpha</taxon>
        <taxon>Aphidoidea</taxon>
        <taxon>Aphididae</taxon>
        <taxon>Aphidini</taxon>
        <taxon>Aphis</taxon>
        <taxon>Aphis</taxon>
    </lineage>
</organism>
<dbReference type="Proteomes" id="UP000478052">
    <property type="component" value="Unassembled WGS sequence"/>
</dbReference>
<name>A0A6G0VWI1_APHCR</name>